<evidence type="ECO:0000313" key="1">
    <source>
        <dbReference type="EMBL" id="CCX32077.1"/>
    </source>
</evidence>
<accession>U4LKH2</accession>
<evidence type="ECO:0000313" key="2">
    <source>
        <dbReference type="Proteomes" id="UP000018144"/>
    </source>
</evidence>
<name>U4LKH2_PYROM</name>
<dbReference type="AlphaFoldDB" id="U4LKH2"/>
<organism evidence="1 2">
    <name type="scientific">Pyronema omphalodes (strain CBS 100304)</name>
    <name type="common">Pyronema confluens</name>
    <dbReference type="NCBI Taxonomy" id="1076935"/>
    <lineage>
        <taxon>Eukaryota</taxon>
        <taxon>Fungi</taxon>
        <taxon>Dikarya</taxon>
        <taxon>Ascomycota</taxon>
        <taxon>Pezizomycotina</taxon>
        <taxon>Pezizomycetes</taxon>
        <taxon>Pezizales</taxon>
        <taxon>Pyronemataceae</taxon>
        <taxon>Pyronema</taxon>
    </lineage>
</organism>
<reference evidence="1 2" key="1">
    <citation type="journal article" date="2013" name="PLoS Genet.">
        <title>The genome and development-dependent transcriptomes of Pyronema confluens: a window into fungal evolution.</title>
        <authorList>
            <person name="Traeger S."/>
            <person name="Altegoer F."/>
            <person name="Freitag M."/>
            <person name="Gabaldon T."/>
            <person name="Kempken F."/>
            <person name="Kumar A."/>
            <person name="Marcet-Houben M."/>
            <person name="Poggeler S."/>
            <person name="Stajich J.E."/>
            <person name="Nowrousian M."/>
        </authorList>
    </citation>
    <scope>NUCLEOTIDE SEQUENCE [LARGE SCALE GENOMIC DNA]</scope>
    <source>
        <strain evidence="2">CBS 100304</strain>
        <tissue evidence="1">Vegetative mycelium</tissue>
    </source>
</reference>
<protein>
    <submittedName>
        <fullName evidence="1">Uncharacterized protein</fullName>
    </submittedName>
</protein>
<proteinExistence type="predicted"/>
<dbReference type="EMBL" id="HF935724">
    <property type="protein sequence ID" value="CCX32077.1"/>
    <property type="molecule type" value="Genomic_DNA"/>
</dbReference>
<dbReference type="Proteomes" id="UP000018144">
    <property type="component" value="Unassembled WGS sequence"/>
</dbReference>
<keyword evidence="2" id="KW-1185">Reference proteome</keyword>
<gene>
    <name evidence="1" type="ORF">PCON_12347</name>
</gene>
<sequence length="72" mass="8343">MQVYIQSKKINSIVNGQRIKMMHFRFPRSLSTDAYLGSTDLQSFHFHPLYSPYLIPKLHATTNLFSISPVKT</sequence>